<dbReference type="Gene3D" id="1.10.357.10">
    <property type="entry name" value="Tetracycline Repressor, domain 2"/>
    <property type="match status" value="1"/>
</dbReference>
<keyword evidence="1 2" id="KW-0238">DNA-binding</keyword>
<evidence type="ECO:0000256" key="1">
    <source>
        <dbReference type="ARBA" id="ARBA00023125"/>
    </source>
</evidence>
<dbReference type="PANTHER" id="PTHR30055:SF199">
    <property type="entry name" value="HTH-TYPE TRANSCRIPTIONAL REGULATOR YTTP-RELATED"/>
    <property type="match status" value="1"/>
</dbReference>
<reference evidence="5" key="1">
    <citation type="journal article" date="2019" name="Int. J. Syst. Evol. Microbiol.">
        <title>The Global Catalogue of Microorganisms (GCM) 10K type strain sequencing project: providing services to taxonomists for standard genome sequencing and annotation.</title>
        <authorList>
            <consortium name="The Broad Institute Genomics Platform"/>
            <consortium name="The Broad Institute Genome Sequencing Center for Infectious Disease"/>
            <person name="Wu L."/>
            <person name="Ma J."/>
        </authorList>
    </citation>
    <scope>NUCLEOTIDE SEQUENCE [LARGE SCALE GENOMIC DNA]</scope>
    <source>
        <strain evidence="5">CGMCC 1.16306</strain>
    </source>
</reference>
<organism evidence="4 5">
    <name type="scientific">Camelliibacillus cellulosilyticus</name>
    <dbReference type="NCBI Taxonomy" id="2174486"/>
    <lineage>
        <taxon>Bacteria</taxon>
        <taxon>Bacillati</taxon>
        <taxon>Bacillota</taxon>
        <taxon>Bacilli</taxon>
        <taxon>Bacillales</taxon>
        <taxon>Sporolactobacillaceae</taxon>
        <taxon>Camelliibacillus</taxon>
    </lineage>
</organism>
<evidence type="ECO:0000256" key="2">
    <source>
        <dbReference type="PROSITE-ProRule" id="PRU00335"/>
    </source>
</evidence>
<evidence type="ECO:0000259" key="3">
    <source>
        <dbReference type="PROSITE" id="PS50977"/>
    </source>
</evidence>
<protein>
    <submittedName>
        <fullName evidence="4">Forespore capture DNA-binding protein RefZ</fullName>
    </submittedName>
</protein>
<keyword evidence="5" id="KW-1185">Reference proteome</keyword>
<dbReference type="InterPro" id="IPR023772">
    <property type="entry name" value="DNA-bd_HTH_TetR-type_CS"/>
</dbReference>
<accession>A0ABV9GK17</accession>
<feature type="DNA-binding region" description="H-T-H motif" evidence="2">
    <location>
        <begin position="31"/>
        <end position="50"/>
    </location>
</feature>
<dbReference type="EMBL" id="JBHSFW010000001">
    <property type="protein sequence ID" value="MFC4618283.1"/>
    <property type="molecule type" value="Genomic_DNA"/>
</dbReference>
<dbReference type="SUPFAM" id="SSF48498">
    <property type="entry name" value="Tetracyclin repressor-like, C-terminal domain"/>
    <property type="match status" value="1"/>
</dbReference>
<dbReference type="InterPro" id="IPR036271">
    <property type="entry name" value="Tet_transcr_reg_TetR-rel_C_sf"/>
</dbReference>
<comment type="caution">
    <text evidence="4">The sequence shown here is derived from an EMBL/GenBank/DDBJ whole genome shotgun (WGS) entry which is preliminary data.</text>
</comment>
<dbReference type="PRINTS" id="PR00455">
    <property type="entry name" value="HTHTETR"/>
</dbReference>
<dbReference type="NCBIfam" id="NF037937">
    <property type="entry name" value="septum_RefZ"/>
    <property type="match status" value="1"/>
</dbReference>
<dbReference type="PROSITE" id="PS01081">
    <property type="entry name" value="HTH_TETR_1"/>
    <property type="match status" value="1"/>
</dbReference>
<sequence>MKTKGKKKDTKQAVIDAAIRLFHMYGYSGTSVRAIAAEAGVNAALVSYYFGGKKALLEYLMETFYENYLRELETVVETCRERHTRELLDALAERLIRYQQKHFYLSLFVHREVTLDSTLVRELMTTYLMKEKYLLETIFETGAKKDEVRQIPVDLLVLQYRNMIILPFLQPLYLRQVYTLEPSLEPFINRYCAFIRHWTREISRHPATEPPAN</sequence>
<evidence type="ECO:0000313" key="4">
    <source>
        <dbReference type="EMBL" id="MFC4618283.1"/>
    </source>
</evidence>
<dbReference type="PANTHER" id="PTHR30055">
    <property type="entry name" value="HTH-TYPE TRANSCRIPTIONAL REGULATOR RUTR"/>
    <property type="match status" value="1"/>
</dbReference>
<name>A0ABV9GK17_9BACL</name>
<dbReference type="SUPFAM" id="SSF46689">
    <property type="entry name" value="Homeodomain-like"/>
    <property type="match status" value="1"/>
</dbReference>
<evidence type="ECO:0000313" key="5">
    <source>
        <dbReference type="Proteomes" id="UP001596022"/>
    </source>
</evidence>
<dbReference type="InterPro" id="IPR050109">
    <property type="entry name" value="HTH-type_TetR-like_transc_reg"/>
</dbReference>
<dbReference type="PROSITE" id="PS50977">
    <property type="entry name" value="HTH_TETR_2"/>
    <property type="match status" value="1"/>
</dbReference>
<gene>
    <name evidence="4" type="primary">refZ</name>
    <name evidence="4" type="ORF">ACFO4N_06010</name>
</gene>
<dbReference type="InterPro" id="IPR001647">
    <property type="entry name" value="HTH_TetR"/>
</dbReference>
<proteinExistence type="predicted"/>
<dbReference type="Proteomes" id="UP001596022">
    <property type="component" value="Unassembled WGS sequence"/>
</dbReference>
<dbReference type="RefSeq" id="WP_376845281.1">
    <property type="nucleotide sequence ID" value="NZ_JBHSFW010000001.1"/>
</dbReference>
<dbReference type="InterPro" id="IPR009057">
    <property type="entry name" value="Homeodomain-like_sf"/>
</dbReference>
<dbReference type="GO" id="GO:0003677">
    <property type="term" value="F:DNA binding"/>
    <property type="evidence" value="ECO:0007669"/>
    <property type="project" value="UniProtKB-KW"/>
</dbReference>
<feature type="domain" description="HTH tetR-type" evidence="3">
    <location>
        <begin position="8"/>
        <end position="68"/>
    </location>
</feature>
<dbReference type="Pfam" id="PF00440">
    <property type="entry name" value="TetR_N"/>
    <property type="match status" value="1"/>
</dbReference>